<dbReference type="PROSITE" id="PS51186">
    <property type="entry name" value="GNAT"/>
    <property type="match status" value="1"/>
</dbReference>
<dbReference type="InterPro" id="IPR016181">
    <property type="entry name" value="Acyl_CoA_acyltransferase"/>
</dbReference>
<dbReference type="HOGENOM" id="CLU_1812587_0_0_4"/>
<proteinExistence type="predicted"/>
<dbReference type="InterPro" id="IPR000182">
    <property type="entry name" value="GNAT_dom"/>
</dbReference>
<sequence>MSDLRLLLASTDAEHCFAQELTKQNMEQLSKRHWGEWRSDVLSAHYPAWINFLISEGSEPIGYVGVEQKGEALSLHNLQIQDKYRNHGIGEWALREIAHQFPSCKSIEGSVFKDNRAVSFFKRQGFDVIGEDEHCLTIQKRT</sequence>
<dbReference type="AlphaFoldDB" id="Q47EX8"/>
<name>Q47EX8_DECAR</name>
<dbReference type="STRING" id="159087.Daro_1431"/>
<dbReference type="SUPFAM" id="SSF55729">
    <property type="entry name" value="Acyl-CoA N-acyltransferases (Nat)"/>
    <property type="match status" value="1"/>
</dbReference>
<gene>
    <name evidence="2" type="ordered locus">Daro_1431</name>
    <name evidence="3" type="ordered locus">Daro_1857</name>
</gene>
<protein>
    <submittedName>
        <fullName evidence="3">Acetyltransferase, GNAT family</fullName>
    </submittedName>
    <submittedName>
        <fullName evidence="2">GCN5-related N-acetyltransferase</fullName>
    </submittedName>
</protein>
<dbReference type="CDD" id="cd04301">
    <property type="entry name" value="NAT_SF"/>
    <property type="match status" value="1"/>
</dbReference>
<dbReference type="Pfam" id="PF00583">
    <property type="entry name" value="Acetyltransf_1"/>
    <property type="match status" value="1"/>
</dbReference>
<evidence type="ECO:0000313" key="3">
    <source>
        <dbReference type="EMBL" id="AAZ46603.1"/>
    </source>
</evidence>
<dbReference type="EMBL" id="CP000089">
    <property type="protein sequence ID" value="AAZ46180.1"/>
    <property type="molecule type" value="Genomic_DNA"/>
</dbReference>
<evidence type="ECO:0000313" key="2">
    <source>
        <dbReference type="EMBL" id="AAZ46180.1"/>
    </source>
</evidence>
<dbReference type="OrthoDB" id="6871659at2"/>
<reference evidence="3" key="1">
    <citation type="submission" date="2005-08" db="EMBL/GenBank/DDBJ databases">
        <title>Complete sequence of Dechloromonas aromatica RCB.</title>
        <authorList>
            <person name="Salinero K.K."/>
            <person name="Copeland A."/>
            <person name="Lucas S."/>
            <person name="Lapidus A."/>
            <person name="Barry K."/>
            <person name="Detter J.C."/>
            <person name="Glavina T."/>
            <person name="Hammon N."/>
            <person name="Israni S."/>
            <person name="Pitluck S."/>
            <person name="Di Bartolo G."/>
            <person name="Trong S."/>
            <person name="Schmutz J."/>
            <person name="Larimer F."/>
            <person name="Land M."/>
            <person name="Ivanova N."/>
            <person name="Richardson P."/>
        </authorList>
    </citation>
    <scope>NUCLEOTIDE SEQUENCE</scope>
    <source>
        <strain evidence="3">RCB</strain>
    </source>
</reference>
<dbReference type="KEGG" id="dar:Daro_1857"/>
<dbReference type="Gene3D" id="3.40.630.30">
    <property type="match status" value="1"/>
</dbReference>
<accession>Q47EX8</accession>
<dbReference type="eggNOG" id="COG0456">
    <property type="taxonomic scope" value="Bacteria"/>
</dbReference>
<keyword evidence="3" id="KW-0808">Transferase</keyword>
<feature type="domain" description="N-acetyltransferase" evidence="1">
    <location>
        <begin position="2"/>
        <end position="142"/>
    </location>
</feature>
<dbReference type="EMBL" id="CP000089">
    <property type="protein sequence ID" value="AAZ46603.1"/>
    <property type="molecule type" value="Genomic_DNA"/>
</dbReference>
<dbReference type="GO" id="GO:0016747">
    <property type="term" value="F:acyltransferase activity, transferring groups other than amino-acyl groups"/>
    <property type="evidence" value="ECO:0007669"/>
    <property type="project" value="InterPro"/>
</dbReference>
<dbReference type="KEGG" id="dar:Daro_1431"/>
<organism evidence="3">
    <name type="scientific">Dechloromonas aromatica (strain RCB)</name>
    <dbReference type="NCBI Taxonomy" id="159087"/>
    <lineage>
        <taxon>Bacteria</taxon>
        <taxon>Pseudomonadati</taxon>
        <taxon>Pseudomonadota</taxon>
        <taxon>Betaproteobacteria</taxon>
        <taxon>Rhodocyclales</taxon>
        <taxon>Azonexaceae</taxon>
        <taxon>Dechloromonas</taxon>
    </lineage>
</organism>
<evidence type="ECO:0000259" key="1">
    <source>
        <dbReference type="PROSITE" id="PS51186"/>
    </source>
</evidence>